<accession>A0A843YXL4</accession>
<gene>
    <name evidence="6" type="ORF">GEV47_17595</name>
</gene>
<organism evidence="6 7">
    <name type="scientific">Glaciimonas soli</name>
    <dbReference type="NCBI Taxonomy" id="2590999"/>
    <lineage>
        <taxon>Bacteria</taxon>
        <taxon>Pseudomonadati</taxon>
        <taxon>Pseudomonadota</taxon>
        <taxon>Betaproteobacteria</taxon>
        <taxon>Burkholderiales</taxon>
        <taxon>Oxalobacteraceae</taxon>
        <taxon>Glaciimonas</taxon>
    </lineage>
</organism>
<evidence type="ECO:0000259" key="5">
    <source>
        <dbReference type="PROSITE" id="PS50110"/>
    </source>
</evidence>
<dbReference type="Gene3D" id="3.40.50.2300">
    <property type="match status" value="1"/>
</dbReference>
<dbReference type="AlphaFoldDB" id="A0A843YXL4"/>
<dbReference type="GO" id="GO:0000160">
    <property type="term" value="P:phosphorelay signal transduction system"/>
    <property type="evidence" value="ECO:0007669"/>
    <property type="project" value="InterPro"/>
</dbReference>
<dbReference type="RefSeq" id="WP_153236110.1">
    <property type="nucleotide sequence ID" value="NZ_WINI01000009.1"/>
</dbReference>
<keyword evidence="2" id="KW-0238">DNA-binding</keyword>
<dbReference type="InterPro" id="IPR016032">
    <property type="entry name" value="Sig_transdc_resp-reg_C-effctor"/>
</dbReference>
<dbReference type="Proteomes" id="UP000451565">
    <property type="component" value="Unassembled WGS sequence"/>
</dbReference>
<keyword evidence="1 3" id="KW-0597">Phosphoprotein</keyword>
<dbReference type="Pfam" id="PF00072">
    <property type="entry name" value="Response_reg"/>
    <property type="match status" value="1"/>
</dbReference>
<dbReference type="PRINTS" id="PR00038">
    <property type="entry name" value="HTHLUXR"/>
</dbReference>
<proteinExistence type="predicted"/>
<evidence type="ECO:0000259" key="4">
    <source>
        <dbReference type="PROSITE" id="PS50043"/>
    </source>
</evidence>
<reference evidence="6 7" key="1">
    <citation type="submission" date="2019-10" db="EMBL/GenBank/DDBJ databases">
        <title>Glaciimonas soli sp. nov., a psychrophilic bacterium isolated from the forest soil of a high elevation mountain in Taiwan.</title>
        <authorList>
            <person name="Wang L.-T."/>
            <person name="Shieh W.Y."/>
        </authorList>
    </citation>
    <scope>NUCLEOTIDE SEQUENCE [LARGE SCALE GENOMIC DNA]</scope>
    <source>
        <strain evidence="6 7">GS1</strain>
    </source>
</reference>
<evidence type="ECO:0000256" key="3">
    <source>
        <dbReference type="PROSITE-ProRule" id="PRU00169"/>
    </source>
</evidence>
<dbReference type="SMART" id="SM00421">
    <property type="entry name" value="HTH_LUXR"/>
    <property type="match status" value="1"/>
</dbReference>
<name>A0A843YXL4_9BURK</name>
<dbReference type="EMBL" id="WINI01000009">
    <property type="protein sequence ID" value="MQR02493.1"/>
    <property type="molecule type" value="Genomic_DNA"/>
</dbReference>
<dbReference type="InterPro" id="IPR000792">
    <property type="entry name" value="Tscrpt_reg_LuxR_C"/>
</dbReference>
<dbReference type="SMART" id="SM00448">
    <property type="entry name" value="REC"/>
    <property type="match status" value="1"/>
</dbReference>
<protein>
    <submittedName>
        <fullName evidence="6">Response regulator</fullName>
    </submittedName>
</protein>
<dbReference type="PANTHER" id="PTHR43214">
    <property type="entry name" value="TWO-COMPONENT RESPONSE REGULATOR"/>
    <property type="match status" value="1"/>
</dbReference>
<dbReference type="PANTHER" id="PTHR43214:SF17">
    <property type="entry name" value="TRANSCRIPTIONAL REGULATORY PROTEIN RCSB"/>
    <property type="match status" value="1"/>
</dbReference>
<dbReference type="GO" id="GO:0003677">
    <property type="term" value="F:DNA binding"/>
    <property type="evidence" value="ECO:0007669"/>
    <property type="project" value="UniProtKB-KW"/>
</dbReference>
<dbReference type="InterPro" id="IPR001789">
    <property type="entry name" value="Sig_transdc_resp-reg_receiver"/>
</dbReference>
<feature type="domain" description="Response regulatory" evidence="5">
    <location>
        <begin position="10"/>
        <end position="128"/>
    </location>
</feature>
<dbReference type="InterPro" id="IPR058245">
    <property type="entry name" value="NreC/VraR/RcsB-like_REC"/>
</dbReference>
<dbReference type="CDD" id="cd06170">
    <property type="entry name" value="LuxR_C_like"/>
    <property type="match status" value="1"/>
</dbReference>
<dbReference type="InterPro" id="IPR039420">
    <property type="entry name" value="WalR-like"/>
</dbReference>
<dbReference type="PROSITE" id="PS50110">
    <property type="entry name" value="RESPONSE_REGULATORY"/>
    <property type="match status" value="1"/>
</dbReference>
<dbReference type="PROSITE" id="PS50043">
    <property type="entry name" value="HTH_LUXR_2"/>
    <property type="match status" value="1"/>
</dbReference>
<dbReference type="OrthoDB" id="9796655at2"/>
<feature type="domain" description="HTH luxR-type" evidence="4">
    <location>
        <begin position="166"/>
        <end position="231"/>
    </location>
</feature>
<evidence type="ECO:0000313" key="6">
    <source>
        <dbReference type="EMBL" id="MQR02493.1"/>
    </source>
</evidence>
<dbReference type="CDD" id="cd17535">
    <property type="entry name" value="REC_NarL-like"/>
    <property type="match status" value="1"/>
</dbReference>
<comment type="caution">
    <text evidence="6">The sequence shown here is derived from an EMBL/GenBank/DDBJ whole genome shotgun (WGS) entry which is preliminary data.</text>
</comment>
<dbReference type="Pfam" id="PF00196">
    <property type="entry name" value="GerE"/>
    <property type="match status" value="1"/>
</dbReference>
<dbReference type="SUPFAM" id="SSF46894">
    <property type="entry name" value="C-terminal effector domain of the bipartite response regulators"/>
    <property type="match status" value="1"/>
</dbReference>
<evidence type="ECO:0000313" key="7">
    <source>
        <dbReference type="Proteomes" id="UP000451565"/>
    </source>
</evidence>
<feature type="modified residue" description="4-aspartylphosphate" evidence="3">
    <location>
        <position position="61"/>
    </location>
</feature>
<keyword evidence="7" id="KW-1185">Reference proteome</keyword>
<evidence type="ECO:0000256" key="1">
    <source>
        <dbReference type="ARBA" id="ARBA00022553"/>
    </source>
</evidence>
<sequence>MNWNAASQLTIALLDDHAMIRHGMLARLSEESDFRVVGSFANSRDLITALHTTKVDLLLLDYELAQGDIDGLNLIRVLGVRFPMSKILVVSSHHNQATVTLALRAGARGFVGKTQPLTDLIGAIRTVALGRFYVDKKLAFELAPLLAEIAGADFVASDAPGPIDNPLMHQADLSSREREVLLCCLDGMSVTQIAEKFERSVKTISTQKRTAFRKLGIGTDNELFKIHHQLRVL</sequence>
<evidence type="ECO:0000256" key="2">
    <source>
        <dbReference type="ARBA" id="ARBA00023125"/>
    </source>
</evidence>
<dbReference type="GO" id="GO:0006355">
    <property type="term" value="P:regulation of DNA-templated transcription"/>
    <property type="evidence" value="ECO:0007669"/>
    <property type="project" value="InterPro"/>
</dbReference>
<dbReference type="SUPFAM" id="SSF52172">
    <property type="entry name" value="CheY-like"/>
    <property type="match status" value="1"/>
</dbReference>
<dbReference type="InterPro" id="IPR011006">
    <property type="entry name" value="CheY-like_superfamily"/>
</dbReference>